<dbReference type="EMBL" id="GGEC01089072">
    <property type="protein sequence ID" value="MBX69556.1"/>
    <property type="molecule type" value="Transcribed_RNA"/>
</dbReference>
<accession>A0A2P2QR86</accession>
<reference evidence="1" key="1">
    <citation type="submission" date="2018-02" db="EMBL/GenBank/DDBJ databases">
        <title>Rhizophora mucronata_Transcriptome.</title>
        <authorList>
            <person name="Meera S.P."/>
            <person name="Sreeshan A."/>
            <person name="Augustine A."/>
        </authorList>
    </citation>
    <scope>NUCLEOTIDE SEQUENCE</scope>
    <source>
        <tissue evidence="1">Leaf</tissue>
    </source>
</reference>
<proteinExistence type="predicted"/>
<name>A0A2P2QR86_RHIMU</name>
<protein>
    <submittedName>
        <fullName evidence="1">Uncharacterized protein</fullName>
    </submittedName>
</protein>
<evidence type="ECO:0000313" key="1">
    <source>
        <dbReference type="EMBL" id="MBX69556.1"/>
    </source>
</evidence>
<organism evidence="1">
    <name type="scientific">Rhizophora mucronata</name>
    <name type="common">Asiatic mangrove</name>
    <dbReference type="NCBI Taxonomy" id="61149"/>
    <lineage>
        <taxon>Eukaryota</taxon>
        <taxon>Viridiplantae</taxon>
        <taxon>Streptophyta</taxon>
        <taxon>Embryophyta</taxon>
        <taxon>Tracheophyta</taxon>
        <taxon>Spermatophyta</taxon>
        <taxon>Magnoliopsida</taxon>
        <taxon>eudicotyledons</taxon>
        <taxon>Gunneridae</taxon>
        <taxon>Pentapetalae</taxon>
        <taxon>rosids</taxon>
        <taxon>fabids</taxon>
        <taxon>Malpighiales</taxon>
        <taxon>Rhizophoraceae</taxon>
        <taxon>Rhizophora</taxon>
    </lineage>
</organism>
<sequence length="49" mass="5627">MTRNCKVISAQMLCAFLLHMHGLGSYFYASLYAWCEQFSVTGWIISFPC</sequence>
<dbReference type="AlphaFoldDB" id="A0A2P2QR86"/>